<protein>
    <submittedName>
        <fullName evidence="3">Uncharacterized protein</fullName>
    </submittedName>
</protein>
<organism evidence="3 4">
    <name type="scientific">Fusarium oligoseptatum</name>
    <dbReference type="NCBI Taxonomy" id="2604345"/>
    <lineage>
        <taxon>Eukaryota</taxon>
        <taxon>Fungi</taxon>
        <taxon>Dikarya</taxon>
        <taxon>Ascomycota</taxon>
        <taxon>Pezizomycotina</taxon>
        <taxon>Sordariomycetes</taxon>
        <taxon>Hypocreomycetidae</taxon>
        <taxon>Hypocreales</taxon>
        <taxon>Nectriaceae</taxon>
        <taxon>Fusarium</taxon>
        <taxon>Fusarium solani species complex</taxon>
    </lineage>
</organism>
<name>A0A428U7A3_9HYPO</name>
<comment type="caution">
    <text evidence="3">The sequence shown here is derived from an EMBL/GenBank/DDBJ whole genome shotgun (WGS) entry which is preliminary data.</text>
</comment>
<evidence type="ECO:0000313" key="4">
    <source>
        <dbReference type="Proteomes" id="UP000287144"/>
    </source>
</evidence>
<dbReference type="PANTHER" id="PTHR46310:SF7">
    <property type="entry name" value="AMIDASE 1"/>
    <property type="match status" value="1"/>
</dbReference>
<dbReference type="Pfam" id="PF26053">
    <property type="entry name" value="DUF8016"/>
    <property type="match status" value="1"/>
</dbReference>
<feature type="domain" description="Scytalone dehydratase-like protein Arp1 N-terminal" evidence="2">
    <location>
        <begin position="36"/>
        <end position="136"/>
    </location>
</feature>
<reference evidence="3 4" key="1">
    <citation type="submission" date="2017-06" db="EMBL/GenBank/DDBJ databases">
        <title>Comparative genomic analysis of Ambrosia Fusariam Clade fungi.</title>
        <authorList>
            <person name="Stajich J.E."/>
            <person name="Carrillo J."/>
            <person name="Kijimoto T."/>
            <person name="Eskalen A."/>
            <person name="O'Donnell K."/>
            <person name="Kasson M."/>
        </authorList>
    </citation>
    <scope>NUCLEOTIDE SEQUENCE [LARGE SCALE GENOMIC DNA]</scope>
    <source>
        <strain evidence="3 4">NRRL62579</strain>
    </source>
</reference>
<dbReference type="InterPro" id="IPR023631">
    <property type="entry name" value="Amidase_dom"/>
</dbReference>
<dbReference type="Pfam" id="PF01425">
    <property type="entry name" value="Amidase"/>
    <property type="match status" value="1"/>
</dbReference>
<dbReference type="Proteomes" id="UP000287144">
    <property type="component" value="Unassembled WGS sequence"/>
</dbReference>
<dbReference type="InterPro" id="IPR036928">
    <property type="entry name" value="AS_sf"/>
</dbReference>
<gene>
    <name evidence="3" type="ORF">CEP52_003745</name>
</gene>
<dbReference type="SUPFAM" id="SSF75304">
    <property type="entry name" value="Amidase signature (AS) enzymes"/>
    <property type="match status" value="1"/>
</dbReference>
<dbReference type="AlphaFoldDB" id="A0A428U7A3"/>
<dbReference type="PANTHER" id="PTHR46310">
    <property type="entry name" value="AMIDASE 1"/>
    <property type="match status" value="1"/>
</dbReference>
<dbReference type="EMBL" id="NKCK01000025">
    <property type="protein sequence ID" value="RSM10084.1"/>
    <property type="molecule type" value="Genomic_DNA"/>
</dbReference>
<dbReference type="InterPro" id="IPR058329">
    <property type="entry name" value="Arp1_N"/>
</dbReference>
<accession>A0A428U7A3</accession>
<dbReference type="STRING" id="1325735.A0A428U7A3"/>
<dbReference type="Gene3D" id="3.90.1300.10">
    <property type="entry name" value="Amidase signature (AS) domain"/>
    <property type="match status" value="1"/>
</dbReference>
<evidence type="ECO:0000313" key="3">
    <source>
        <dbReference type="EMBL" id="RSM10084.1"/>
    </source>
</evidence>
<keyword evidence="4" id="KW-1185">Reference proteome</keyword>
<sequence length="576" mass="62816">MRLLLLAFAHFVGASTVLQLNGTTYYSPDSPEGSVRIEKSSRLDNVLPVTYINEFPSSVQDLQKKVTELLDGDDVISNSFLSTLILPSNVHVSSEVKQYLKSAGTSTFVSTSAGKLPSGPYFLHPSGQLSRVYRLYVDYNMAFVQGVIEGSDGTYLPSTASIGESVNAAISIPVPSRHYYPKPSSKRPLSGLRLGVKDIFNLKGIKTGAGSRAYFNLYPPADETASSLQRLIDLGAVVVGKLKTAQFAAGEVPTANYVDQLAPFNPRGDGYQSPSSSSCGTGAALASYDWLDLGTGTDTTGSIRGPSMANGLFGLRVTNASLSLDGILPVSSKMDTPGLIARDAKLLQMAYKSWFKAKSNYKSFPKRIVLPEESWSSSNMTSMPIFDKFIKDLSTLLGAKVERVNTNKSFIQHTGNKEGISSYISDYPFVLIRDQWRALGEPFIADYQERFGRFPFVNPVPRTGLALAAQIDESSYEKGGPPPRGLQRMVHFTVGTDLRGYLGHLPTWYRSRAVPGWVAQHVSPYVSSARGTHATGGSSWSSGLCSAYRCSNVQLECEHATRGASGERWHHWRCWM</sequence>
<feature type="domain" description="Amidase" evidence="1">
    <location>
        <begin position="184"/>
        <end position="358"/>
    </location>
</feature>
<evidence type="ECO:0000259" key="2">
    <source>
        <dbReference type="Pfam" id="PF26053"/>
    </source>
</evidence>
<proteinExistence type="predicted"/>
<evidence type="ECO:0000259" key="1">
    <source>
        <dbReference type="Pfam" id="PF01425"/>
    </source>
</evidence>